<dbReference type="PANTHER" id="PTHR34069">
    <property type="entry name" value="3-OXOACYL-[ACYL-CARRIER-PROTEIN] SYNTHASE 3"/>
    <property type="match status" value="1"/>
</dbReference>
<dbReference type="KEGG" id="cmv:CMUST_14495"/>
<gene>
    <name evidence="4" type="ORF">CMUST_14495</name>
</gene>
<keyword evidence="2" id="KW-0012">Acyltransferase</keyword>
<proteinExistence type="predicted"/>
<dbReference type="EMBL" id="CP011542">
    <property type="protein sequence ID" value="AKK07192.1"/>
    <property type="molecule type" value="Genomic_DNA"/>
</dbReference>
<reference evidence="5" key="2">
    <citation type="submission" date="2015-05" db="EMBL/GenBank/DDBJ databases">
        <title>Complete genome sequence of Corynebacterium mustelae DSM 45274, isolated from various tissues of a male ferret with lethal sepsis.</title>
        <authorList>
            <person name="Ruckert C."/>
            <person name="Albersmeier A."/>
            <person name="Winkler A."/>
            <person name="Tauch A."/>
        </authorList>
    </citation>
    <scope>NUCLEOTIDE SEQUENCE [LARGE SCALE GENOMIC DNA]</scope>
    <source>
        <strain evidence="5">DSM 45274</strain>
    </source>
</reference>
<dbReference type="Pfam" id="PF08541">
    <property type="entry name" value="ACP_syn_III_C"/>
    <property type="match status" value="1"/>
</dbReference>
<feature type="domain" description="Beta-ketoacyl-[acyl-carrier-protein] synthase III C-terminal" evidence="3">
    <location>
        <begin position="268"/>
        <end position="333"/>
    </location>
</feature>
<evidence type="ECO:0000313" key="5">
    <source>
        <dbReference type="Proteomes" id="UP000035199"/>
    </source>
</evidence>
<dbReference type="PATRIC" id="fig|571915.4.peg.3115"/>
<name>A0A0G3H7U6_9CORY</name>
<dbReference type="SUPFAM" id="SSF53901">
    <property type="entry name" value="Thiolase-like"/>
    <property type="match status" value="2"/>
</dbReference>
<dbReference type="Gene3D" id="3.40.47.10">
    <property type="match status" value="2"/>
</dbReference>
<keyword evidence="1" id="KW-0808">Transferase</keyword>
<reference evidence="4 5" key="1">
    <citation type="journal article" date="2015" name="Genome Announc.">
        <title>Complete Genome Sequence of the Type Strain Corynebacterium mustelae DSM 45274, Isolated from Various Tissues of a Male Ferret with Lethal Sepsis.</title>
        <authorList>
            <person name="Ruckert C."/>
            <person name="Eimer J."/>
            <person name="Winkler A."/>
            <person name="Tauch A."/>
        </authorList>
    </citation>
    <scope>NUCLEOTIDE SEQUENCE [LARGE SCALE GENOMIC DNA]</scope>
    <source>
        <strain evidence="4 5">DSM 45274</strain>
    </source>
</reference>
<dbReference type="RefSeq" id="WP_047263071.1">
    <property type="nucleotide sequence ID" value="NZ_CP011542.1"/>
</dbReference>
<keyword evidence="5" id="KW-1185">Reference proteome</keyword>
<accession>A0A0G3H7U6</accession>
<dbReference type="GO" id="GO:0016746">
    <property type="term" value="F:acyltransferase activity"/>
    <property type="evidence" value="ECO:0007669"/>
    <property type="project" value="UniProtKB-KW"/>
</dbReference>
<evidence type="ECO:0000256" key="2">
    <source>
        <dbReference type="ARBA" id="ARBA00023315"/>
    </source>
</evidence>
<organism evidence="4 5">
    <name type="scientific">Corynebacterium mustelae</name>
    <dbReference type="NCBI Taxonomy" id="571915"/>
    <lineage>
        <taxon>Bacteria</taxon>
        <taxon>Bacillati</taxon>
        <taxon>Actinomycetota</taxon>
        <taxon>Actinomycetes</taxon>
        <taxon>Mycobacteriales</taxon>
        <taxon>Corynebacteriaceae</taxon>
        <taxon>Corynebacterium</taxon>
    </lineage>
</organism>
<dbReference type="InterPro" id="IPR013747">
    <property type="entry name" value="ACP_syn_III_C"/>
</dbReference>
<evidence type="ECO:0000259" key="3">
    <source>
        <dbReference type="Pfam" id="PF08541"/>
    </source>
</evidence>
<dbReference type="InterPro" id="IPR016039">
    <property type="entry name" value="Thiolase-like"/>
</dbReference>
<dbReference type="OrthoDB" id="6637632at2"/>
<evidence type="ECO:0000313" key="4">
    <source>
        <dbReference type="EMBL" id="AKK07192.1"/>
    </source>
</evidence>
<dbReference type="AlphaFoldDB" id="A0A0G3H7U6"/>
<dbReference type="STRING" id="571915.CMUST_14495"/>
<dbReference type="Proteomes" id="UP000035199">
    <property type="component" value="Chromosome"/>
</dbReference>
<dbReference type="PANTHER" id="PTHR34069:SF2">
    <property type="entry name" value="BETA-KETOACYL-[ACYL-CARRIER-PROTEIN] SYNTHASE III"/>
    <property type="match status" value="1"/>
</dbReference>
<evidence type="ECO:0000256" key="1">
    <source>
        <dbReference type="ARBA" id="ARBA00022679"/>
    </source>
</evidence>
<sequence>MLNVDIVGLGSSVGEEKSLSRIDYPVDAQIKALEAGGYNHFYKSNKSLREMGGDAAVKALQNAGLTAGDIDFIVGAHTDIADYPGIDFACQVGAELGVDRIRTRCITEGCGSAVTAFDEASNMLKNGGGVVGLVVQAQKVSDAHHDRFSLLNGILSDAAVATVVTVSGEHDEYLLRLGSFAEVSIPYFVDMMRIEFGGSAQPMIVPTSSPEYYKPGRERIQDIYRMTPEELYHFIEIRSSTMADVIAQVKRNAQWDESAGCLFHTLEGVRSIAEIARQSRIKRSNADLVSKHGHCGCADPILSFIDYFESGRLHRGERIILSTISTGMKWAALTGIVGDDLS</sequence>
<protein>
    <submittedName>
        <fullName evidence="4">3-oxoacyl-(Acyl-carrier-protein) synthase III</fullName>
    </submittedName>
</protein>
<dbReference type="GO" id="GO:0044550">
    <property type="term" value="P:secondary metabolite biosynthetic process"/>
    <property type="evidence" value="ECO:0007669"/>
    <property type="project" value="TreeGrafter"/>
</dbReference>